<evidence type="ECO:0000313" key="2">
    <source>
        <dbReference type="Proteomes" id="UP000003082"/>
    </source>
</evidence>
<dbReference type="STRING" id="553218.CAMRE0001_1651"/>
<name>B9CZ72_CAMRE</name>
<protein>
    <submittedName>
        <fullName evidence="1">Uncharacterized protein</fullName>
    </submittedName>
</protein>
<accession>B9CZ72</accession>
<dbReference type="Proteomes" id="UP000003082">
    <property type="component" value="Unassembled WGS sequence"/>
</dbReference>
<dbReference type="EMBL" id="ACFU01000003">
    <property type="protein sequence ID" value="EEF14946.1"/>
    <property type="molecule type" value="Genomic_DNA"/>
</dbReference>
<gene>
    <name evidence="1" type="ORF">CAMRE0001_1651</name>
</gene>
<evidence type="ECO:0000313" key="1">
    <source>
        <dbReference type="EMBL" id="EEF14946.1"/>
    </source>
</evidence>
<sequence>MQTILKASAAHQATYPKRPSGASLNLIAPCAQGCGFL</sequence>
<keyword evidence="2" id="KW-1185">Reference proteome</keyword>
<organism evidence="1 2">
    <name type="scientific">Campylobacter rectus RM3267</name>
    <dbReference type="NCBI Taxonomy" id="553218"/>
    <lineage>
        <taxon>Bacteria</taxon>
        <taxon>Pseudomonadati</taxon>
        <taxon>Campylobacterota</taxon>
        <taxon>Epsilonproteobacteria</taxon>
        <taxon>Campylobacterales</taxon>
        <taxon>Campylobacteraceae</taxon>
        <taxon>Campylobacter</taxon>
    </lineage>
</organism>
<comment type="caution">
    <text evidence="1">The sequence shown here is derived from an EMBL/GenBank/DDBJ whole genome shotgun (WGS) entry which is preliminary data.</text>
</comment>
<reference evidence="1 2" key="1">
    <citation type="submission" date="2008-08" db="EMBL/GenBank/DDBJ databases">
        <authorList>
            <person name="Madupu R."/>
            <person name="Durkin A.S."/>
            <person name="Torralba M."/>
            <person name="Methe B."/>
            <person name="Sutton G.G."/>
            <person name="Strausberg R.L."/>
            <person name="Nelson K.E."/>
        </authorList>
    </citation>
    <scope>NUCLEOTIDE SEQUENCE [LARGE SCALE GENOMIC DNA]</scope>
    <source>
        <strain evidence="1 2">RM3267</strain>
    </source>
</reference>
<dbReference type="AlphaFoldDB" id="B9CZ72"/>
<proteinExistence type="predicted"/>